<dbReference type="Proteomes" id="UP001151760">
    <property type="component" value="Unassembled WGS sequence"/>
</dbReference>
<keyword evidence="2" id="KW-1185">Reference proteome</keyword>
<name>A0ABQ5FNT6_9ASTR</name>
<reference evidence="1" key="2">
    <citation type="submission" date="2022-01" db="EMBL/GenBank/DDBJ databases">
        <authorList>
            <person name="Yamashiro T."/>
            <person name="Shiraishi A."/>
            <person name="Satake H."/>
            <person name="Nakayama K."/>
        </authorList>
    </citation>
    <scope>NUCLEOTIDE SEQUENCE</scope>
</reference>
<organism evidence="1 2">
    <name type="scientific">Tanacetum coccineum</name>
    <dbReference type="NCBI Taxonomy" id="301880"/>
    <lineage>
        <taxon>Eukaryota</taxon>
        <taxon>Viridiplantae</taxon>
        <taxon>Streptophyta</taxon>
        <taxon>Embryophyta</taxon>
        <taxon>Tracheophyta</taxon>
        <taxon>Spermatophyta</taxon>
        <taxon>Magnoliopsida</taxon>
        <taxon>eudicotyledons</taxon>
        <taxon>Gunneridae</taxon>
        <taxon>Pentapetalae</taxon>
        <taxon>asterids</taxon>
        <taxon>campanulids</taxon>
        <taxon>Asterales</taxon>
        <taxon>Asteraceae</taxon>
        <taxon>Asteroideae</taxon>
        <taxon>Anthemideae</taxon>
        <taxon>Anthemidinae</taxon>
        <taxon>Tanacetum</taxon>
    </lineage>
</organism>
<sequence length="69" mass="8241">MVWRSTSLRGETSEKELDEVDFISQGVELISRIPTTMKKSRVEFNLRIGRRMDQRMEEKRIEDVLLKEI</sequence>
<gene>
    <name evidence="1" type="ORF">Tco_1016134</name>
</gene>
<evidence type="ECO:0000313" key="2">
    <source>
        <dbReference type="Proteomes" id="UP001151760"/>
    </source>
</evidence>
<protein>
    <submittedName>
        <fullName evidence="1">Uncharacterized protein</fullName>
    </submittedName>
</protein>
<evidence type="ECO:0000313" key="1">
    <source>
        <dbReference type="EMBL" id="GJT64654.1"/>
    </source>
</evidence>
<comment type="caution">
    <text evidence="1">The sequence shown here is derived from an EMBL/GenBank/DDBJ whole genome shotgun (WGS) entry which is preliminary data.</text>
</comment>
<accession>A0ABQ5FNT6</accession>
<reference evidence="1" key="1">
    <citation type="journal article" date="2022" name="Int. J. Mol. Sci.">
        <title>Draft Genome of Tanacetum Coccineum: Genomic Comparison of Closely Related Tanacetum-Family Plants.</title>
        <authorList>
            <person name="Yamashiro T."/>
            <person name="Shiraishi A."/>
            <person name="Nakayama K."/>
            <person name="Satake H."/>
        </authorList>
    </citation>
    <scope>NUCLEOTIDE SEQUENCE</scope>
</reference>
<proteinExistence type="predicted"/>
<dbReference type="EMBL" id="BQNB010017564">
    <property type="protein sequence ID" value="GJT64654.1"/>
    <property type="molecule type" value="Genomic_DNA"/>
</dbReference>